<keyword evidence="1" id="KW-0812">Transmembrane</keyword>
<evidence type="ECO:0000313" key="4">
    <source>
        <dbReference type="Proteomes" id="UP000813462"/>
    </source>
</evidence>
<keyword evidence="1" id="KW-1133">Transmembrane helix</keyword>
<organism evidence="3 4">
    <name type="scientific">Ziziphus jujuba var. spinosa</name>
    <dbReference type="NCBI Taxonomy" id="714518"/>
    <lineage>
        <taxon>Eukaryota</taxon>
        <taxon>Viridiplantae</taxon>
        <taxon>Streptophyta</taxon>
        <taxon>Embryophyta</taxon>
        <taxon>Tracheophyta</taxon>
        <taxon>Spermatophyta</taxon>
        <taxon>Magnoliopsida</taxon>
        <taxon>eudicotyledons</taxon>
        <taxon>Gunneridae</taxon>
        <taxon>Pentapetalae</taxon>
        <taxon>rosids</taxon>
        <taxon>fabids</taxon>
        <taxon>Rosales</taxon>
        <taxon>Rhamnaceae</taxon>
        <taxon>Paliureae</taxon>
        <taxon>Ziziphus</taxon>
    </lineage>
</organism>
<dbReference type="PANTHER" id="PTHR24177:SF215">
    <property type="entry name" value="PGG DOMAIN-CONTAINING PROTEIN"/>
    <property type="match status" value="1"/>
</dbReference>
<dbReference type="AlphaFoldDB" id="A0A978UJF4"/>
<sequence length="188" mass="20997">MNHSKGGQTAPDFFEKSHAYLLQEAQNWLKRTSESCLVIAVLITNVAFTVLYTVPGGSDQSTGLLILRHHLFLAIFTITDILSLISALTSVVMFISILTSPFRPQDFHKSLPQKLTLAFTFLFLAMAVTMMAFSATVILIVRMKKRWTTTLVYSVAFVPVTVFALLQFPLYVAFMGTVKHTLRSLESS</sequence>
<accession>A0A978UJF4</accession>
<dbReference type="PANTHER" id="PTHR24177">
    <property type="entry name" value="CASKIN"/>
    <property type="match status" value="1"/>
</dbReference>
<evidence type="ECO:0000256" key="1">
    <source>
        <dbReference type="SAM" id="Phobius"/>
    </source>
</evidence>
<evidence type="ECO:0000259" key="2">
    <source>
        <dbReference type="Pfam" id="PF13962"/>
    </source>
</evidence>
<feature type="transmembrane region" description="Helical" evidence="1">
    <location>
        <begin position="119"/>
        <end position="141"/>
    </location>
</feature>
<feature type="transmembrane region" description="Helical" evidence="1">
    <location>
        <begin position="74"/>
        <end position="98"/>
    </location>
</feature>
<name>A0A978UJF4_ZIZJJ</name>
<dbReference type="GO" id="GO:0016020">
    <property type="term" value="C:membrane"/>
    <property type="evidence" value="ECO:0007669"/>
    <property type="project" value="TreeGrafter"/>
</dbReference>
<proteinExistence type="predicted"/>
<protein>
    <recommendedName>
        <fullName evidence="2">PGG domain-containing protein</fullName>
    </recommendedName>
</protein>
<feature type="domain" description="PGG" evidence="2">
    <location>
        <begin position="27"/>
        <end position="138"/>
    </location>
</feature>
<dbReference type="Pfam" id="PF13962">
    <property type="entry name" value="PGG"/>
    <property type="match status" value="1"/>
</dbReference>
<gene>
    <name evidence="3" type="ORF">FEM48_Zijuj11G0142900</name>
</gene>
<comment type="caution">
    <text evidence="3">The sequence shown here is derived from an EMBL/GenBank/DDBJ whole genome shotgun (WGS) entry which is preliminary data.</text>
</comment>
<evidence type="ECO:0000313" key="3">
    <source>
        <dbReference type="EMBL" id="KAH7514935.1"/>
    </source>
</evidence>
<dbReference type="InterPro" id="IPR026961">
    <property type="entry name" value="PGG_dom"/>
</dbReference>
<dbReference type="Proteomes" id="UP000813462">
    <property type="component" value="Unassembled WGS sequence"/>
</dbReference>
<feature type="transmembrane region" description="Helical" evidence="1">
    <location>
        <begin position="153"/>
        <end position="174"/>
    </location>
</feature>
<dbReference type="EMBL" id="JAEACU010000011">
    <property type="protein sequence ID" value="KAH7514935.1"/>
    <property type="molecule type" value="Genomic_DNA"/>
</dbReference>
<keyword evidence="1" id="KW-0472">Membrane</keyword>
<reference evidence="3" key="1">
    <citation type="journal article" date="2021" name="Front. Plant Sci.">
        <title>Chromosome-Scale Genome Assembly for Chinese Sour Jujube and Insights Into Its Genome Evolution and Domestication Signature.</title>
        <authorList>
            <person name="Shen L.-Y."/>
            <person name="Luo H."/>
            <person name="Wang X.-L."/>
            <person name="Wang X.-M."/>
            <person name="Qiu X.-J."/>
            <person name="Liu H."/>
            <person name="Zhou S.-S."/>
            <person name="Jia K.-H."/>
            <person name="Nie S."/>
            <person name="Bao Y.-T."/>
            <person name="Zhang R.-G."/>
            <person name="Yun Q.-Z."/>
            <person name="Chai Y.-H."/>
            <person name="Lu J.-Y."/>
            <person name="Li Y."/>
            <person name="Zhao S.-W."/>
            <person name="Mao J.-F."/>
            <person name="Jia S.-G."/>
            <person name="Mao Y.-M."/>
        </authorList>
    </citation>
    <scope>NUCLEOTIDE SEQUENCE</scope>
    <source>
        <strain evidence="3">AT0</strain>
        <tissue evidence="3">Leaf</tissue>
    </source>
</reference>
<feature type="transmembrane region" description="Helical" evidence="1">
    <location>
        <begin position="36"/>
        <end position="54"/>
    </location>
</feature>